<feature type="domain" description="Glycosyl transferase family 1" evidence="1">
    <location>
        <begin position="162"/>
        <end position="313"/>
    </location>
</feature>
<protein>
    <submittedName>
        <fullName evidence="3">Glycosyltransferase, group 1 family protein</fullName>
        <ecNumber evidence="3">2.4.-.-</ecNumber>
    </submittedName>
</protein>
<sequence length="334" mass="37120">MISPTSSGIGGISQHVQGLKFFLESKGNTVEIISSENTFTIPIKGLKNPSFMISSFFKSKFKKNFDVVHAQNPISAIAMKNVKGKKILSLQGNFSKQISLLHGNTLGSISAKLEKNALEWADAITVPSKEMYDEYTKNGYKVFHVPNAIEISSFPKDEDRRYEKQLIYAGRLSEEKGILDLLKIAEKIPKDVHIIFVGSGPEESKVKDVANKFSNIHFLGYQPKENTIKLIRGSDILIQPSIMEGGTSSTLLEAMACKTPIIATSVGGNKETIIHMKTAYVVTPNRPLEIYDAVNDLLSNPEKQKTLSENAYEMVSNYDWESVGQKYLDVYNSI</sequence>
<feature type="domain" description="Glycosyltransferase subfamily 4-like N-terminal" evidence="2">
    <location>
        <begin position="9"/>
        <end position="151"/>
    </location>
</feature>
<organism evidence="3 4">
    <name type="scientific">Candidatus Nitrosopumilus salarius BD31</name>
    <dbReference type="NCBI Taxonomy" id="859350"/>
    <lineage>
        <taxon>Archaea</taxon>
        <taxon>Nitrososphaerota</taxon>
        <taxon>Nitrososphaeria</taxon>
        <taxon>Nitrosopumilales</taxon>
        <taxon>Nitrosopumilaceae</taxon>
        <taxon>Nitrosopumilus</taxon>
    </lineage>
</organism>
<evidence type="ECO:0000313" key="3">
    <source>
        <dbReference type="EMBL" id="EIJ66886.1"/>
    </source>
</evidence>
<dbReference type="EC" id="2.4.-.-" evidence="3"/>
<dbReference type="Proteomes" id="UP000003423">
    <property type="component" value="Unassembled WGS sequence"/>
</dbReference>
<dbReference type="Pfam" id="PF00534">
    <property type="entry name" value="Glycos_transf_1"/>
    <property type="match status" value="1"/>
</dbReference>
<keyword evidence="4" id="KW-1185">Reference proteome</keyword>
<dbReference type="PANTHER" id="PTHR45947:SF3">
    <property type="entry name" value="SULFOQUINOVOSYL TRANSFERASE SQD2"/>
    <property type="match status" value="1"/>
</dbReference>
<dbReference type="AlphaFoldDB" id="I3D593"/>
<keyword evidence="3" id="KW-0328">Glycosyltransferase</keyword>
<dbReference type="InterPro" id="IPR028098">
    <property type="entry name" value="Glyco_trans_4-like_N"/>
</dbReference>
<dbReference type="CDD" id="cd03801">
    <property type="entry name" value="GT4_PimA-like"/>
    <property type="match status" value="1"/>
</dbReference>
<dbReference type="SUPFAM" id="SSF53756">
    <property type="entry name" value="UDP-Glycosyltransferase/glycogen phosphorylase"/>
    <property type="match status" value="1"/>
</dbReference>
<gene>
    <name evidence="3" type="ORF">BD31_I0442</name>
</gene>
<dbReference type="InterPro" id="IPR050194">
    <property type="entry name" value="Glycosyltransferase_grp1"/>
</dbReference>
<reference evidence="3 4" key="1">
    <citation type="journal article" date="2012" name="J. Bacteriol.">
        <title>Genome sequence of "Candidatus Nitrosopumilus salaria" BD31, an ammonia-oxidizing archaeon from the San Francisco Bay estuary.</title>
        <authorList>
            <person name="Mosier A.C."/>
            <person name="Allen E.E."/>
            <person name="Kim M."/>
            <person name="Ferriera S."/>
            <person name="Francis C.A."/>
        </authorList>
    </citation>
    <scope>NUCLEOTIDE SEQUENCE [LARGE SCALE GENOMIC DNA]</scope>
    <source>
        <strain evidence="3 4">BD31</strain>
    </source>
</reference>
<comment type="caution">
    <text evidence="3">The sequence shown here is derived from an EMBL/GenBank/DDBJ whole genome shotgun (WGS) entry which is preliminary data.</text>
</comment>
<dbReference type="InterPro" id="IPR001296">
    <property type="entry name" value="Glyco_trans_1"/>
</dbReference>
<dbReference type="Pfam" id="PF13439">
    <property type="entry name" value="Glyco_transf_4"/>
    <property type="match status" value="1"/>
</dbReference>
<evidence type="ECO:0000259" key="2">
    <source>
        <dbReference type="Pfam" id="PF13439"/>
    </source>
</evidence>
<dbReference type="GO" id="GO:0016757">
    <property type="term" value="F:glycosyltransferase activity"/>
    <property type="evidence" value="ECO:0007669"/>
    <property type="project" value="UniProtKB-KW"/>
</dbReference>
<accession>I3D593</accession>
<dbReference type="PATRIC" id="fig|859350.6.peg.100"/>
<evidence type="ECO:0000313" key="4">
    <source>
        <dbReference type="Proteomes" id="UP000003423"/>
    </source>
</evidence>
<dbReference type="RefSeq" id="WP_008296829.1">
    <property type="nucleotide sequence ID" value="NZ_AEXL02000016.1"/>
</dbReference>
<keyword evidence="3" id="KW-0808">Transferase</keyword>
<evidence type="ECO:0000259" key="1">
    <source>
        <dbReference type="Pfam" id="PF00534"/>
    </source>
</evidence>
<dbReference type="PANTHER" id="PTHR45947">
    <property type="entry name" value="SULFOQUINOVOSYL TRANSFERASE SQD2"/>
    <property type="match status" value="1"/>
</dbReference>
<name>I3D593_9ARCH</name>
<dbReference type="EMBL" id="AEXL02000016">
    <property type="protein sequence ID" value="EIJ66886.1"/>
    <property type="molecule type" value="Genomic_DNA"/>
</dbReference>
<proteinExistence type="predicted"/>
<dbReference type="Gene3D" id="3.40.50.2000">
    <property type="entry name" value="Glycogen Phosphorylase B"/>
    <property type="match status" value="2"/>
</dbReference>